<dbReference type="PATRIC" id="fig|104336.4.peg.1302"/>
<gene>
    <name evidence="2" type="ORF">RN50_01268</name>
</gene>
<proteinExistence type="predicted"/>
<evidence type="ECO:0000313" key="3">
    <source>
        <dbReference type="Proteomes" id="UP000033572"/>
    </source>
</evidence>
<name>A0A0F0KQA3_9MICO</name>
<feature type="compositionally biased region" description="Low complexity" evidence="1">
    <location>
        <begin position="33"/>
        <end position="51"/>
    </location>
</feature>
<dbReference type="EMBL" id="JYIU01000037">
    <property type="protein sequence ID" value="KJL23097.1"/>
    <property type="molecule type" value="Genomic_DNA"/>
</dbReference>
<protein>
    <submittedName>
        <fullName evidence="2">Uncharacterized protein</fullName>
    </submittedName>
</protein>
<organism evidence="2 3">
    <name type="scientific">Microbacterium foliorum</name>
    <dbReference type="NCBI Taxonomy" id="104336"/>
    <lineage>
        <taxon>Bacteria</taxon>
        <taxon>Bacillati</taxon>
        <taxon>Actinomycetota</taxon>
        <taxon>Actinomycetes</taxon>
        <taxon>Micrococcales</taxon>
        <taxon>Microbacteriaceae</taxon>
        <taxon>Microbacterium</taxon>
    </lineage>
</organism>
<evidence type="ECO:0000256" key="1">
    <source>
        <dbReference type="SAM" id="MobiDB-lite"/>
    </source>
</evidence>
<evidence type="ECO:0000313" key="2">
    <source>
        <dbReference type="EMBL" id="KJL23097.1"/>
    </source>
</evidence>
<reference evidence="2 3" key="1">
    <citation type="submission" date="2015-02" db="EMBL/GenBank/DDBJ databases">
        <title>Draft genome sequences of ten Microbacterium spp. with emphasis on heavy metal contaminated environments.</title>
        <authorList>
            <person name="Corretto E."/>
        </authorList>
    </citation>
    <scope>NUCLEOTIDE SEQUENCE [LARGE SCALE GENOMIC DNA]</scope>
    <source>
        <strain evidence="2 3">DSM 12966</strain>
    </source>
</reference>
<keyword evidence="3" id="KW-1185">Reference proteome</keyword>
<sequence>MSWPCRSRGARAATRSSAVSAALIERTPRNGRSRSGAAARPRPTPAAAACRTVKWRPSSSGRRIRWRIRQGCVPSAGVGHLRRRIPGSCGQVAPVDNIRAQLVSPLRRAPGPVPCPVRGHFGIRPRVRGQFRIPPRRFGCDFDPAWADRPGPGVGRVCGVTSASGCRCGVSFASHSGVWDAISTPPGRVARVAVSATYAGPLRHPAVGAGSLRHPPDGAGSFPHPQAGFPV</sequence>
<dbReference type="AlphaFoldDB" id="A0A0F0KQA3"/>
<feature type="region of interest" description="Disordered" evidence="1">
    <location>
        <begin position="1"/>
        <end position="51"/>
    </location>
</feature>
<dbReference type="Proteomes" id="UP000033572">
    <property type="component" value="Unassembled WGS sequence"/>
</dbReference>
<feature type="compositionally biased region" description="Low complexity" evidence="1">
    <location>
        <begin position="1"/>
        <end position="22"/>
    </location>
</feature>
<comment type="caution">
    <text evidence="2">The sequence shown here is derived from an EMBL/GenBank/DDBJ whole genome shotgun (WGS) entry which is preliminary data.</text>
</comment>
<accession>A0A0F0KQA3</accession>